<reference evidence="6" key="1">
    <citation type="journal article" date="2023" name="Science">
        <title>Genome structures resolve the early diversification of teleost fishes.</title>
        <authorList>
            <person name="Parey E."/>
            <person name="Louis A."/>
            <person name="Montfort J."/>
            <person name="Bouchez O."/>
            <person name="Roques C."/>
            <person name="Iampietro C."/>
            <person name="Lluch J."/>
            <person name="Castinel A."/>
            <person name="Donnadieu C."/>
            <person name="Desvignes T."/>
            <person name="Floi Bucao C."/>
            <person name="Jouanno E."/>
            <person name="Wen M."/>
            <person name="Mejri S."/>
            <person name="Dirks R."/>
            <person name="Jansen H."/>
            <person name="Henkel C."/>
            <person name="Chen W.J."/>
            <person name="Zahm M."/>
            <person name="Cabau C."/>
            <person name="Klopp C."/>
            <person name="Thompson A.W."/>
            <person name="Robinson-Rechavi M."/>
            <person name="Braasch I."/>
            <person name="Lecointre G."/>
            <person name="Bobe J."/>
            <person name="Postlethwait J.H."/>
            <person name="Berthelot C."/>
            <person name="Roest Crollius H."/>
            <person name="Guiguen Y."/>
        </authorList>
    </citation>
    <scope>NUCLEOTIDE SEQUENCE</scope>
    <source>
        <strain evidence="6">WJC10195</strain>
    </source>
</reference>
<dbReference type="InterPro" id="IPR007110">
    <property type="entry name" value="Ig-like_dom"/>
</dbReference>
<keyword evidence="7" id="KW-1185">Reference proteome</keyword>
<feature type="domain" description="Ig-like" evidence="5">
    <location>
        <begin position="772"/>
        <end position="848"/>
    </location>
</feature>
<proteinExistence type="predicted"/>
<feature type="domain" description="Ig-like" evidence="5">
    <location>
        <begin position="948"/>
        <end position="1024"/>
    </location>
</feature>
<dbReference type="PROSITE" id="PS50835">
    <property type="entry name" value="IG_LIKE"/>
    <property type="match status" value="12"/>
</dbReference>
<evidence type="ECO:0000256" key="2">
    <source>
        <dbReference type="ARBA" id="ARBA00023157"/>
    </source>
</evidence>
<sequence>MHNNHNVQWLRDGLRLSADNRIVFSADNSSVTFTPVQRSDDGIYQCKARNAVSNGTSPGYQLLVNYGPEQPVVTGPDLAKTGSNVTFTCSAVSQPPSLYSWYFNGTRVAQGSVYVTAPLALANQGRYTCEAFNRITRRNSTAVTELTVIAPITSVLVNSSGGLPVDDTPFTLLCKVNGQANYIQWLRDGLGLSADKRIVFSADNSSVTFTPVQRSDDGSYQCKARNTVSNGTSPGYQLLVNYGPEQPVVTGPDLAKTGSNVTFTCSASSQPPSQYSWYFNGTRVAQGSVYVIAPLALANQGRYTCEVFNSVTGRNSTAVIELTVIAPITSVLVNSSGGLPVDDTPFTLVCKVNGQANYIQWLRDGLRMSADKRIVFSADNSSVTFTPVLRSDDGSYQCKAHSAVSNGTSPGYQLLVNYGPEQPVVTGPDLAKTGSNVTFTCSASSQPPSQYSWYFNGTRVAQGSVYVIAPLALANQGRYTCEAFNSVTGRNSTAVIELTVIAPITSVLVNSSGGLPVDDTPFTLVCKVNGQANYIQWLRDGLRMSADKRIVFSADNSSVTFTPVMRSDDGSYQCKARNTVSNGTSPGYQLLVNYGPEQPVITGPDLAKTGSNVTFTCSALSQPSSQYSWYFNGTRVADSSAYVTLPLTLANQGRYTCWASNRITGRNSTAVTELTVIAPISSVLVNSSGGLPVEDKPFTLLCKVNEPANYIQWLRDDLHLSADKRIVFSADNSSVTFTPVQRSDDGSYQCKARNAVSNDTSPGYQLLVNYGPEKPVITGPDLGATGSKVNFTCSALSQPPSQYIWYFNDTRVAQGSVHVITQLTPANQGTYTCDAFNSITGRNSTAVTELKVIARISSVLVNSSGGLPIDDKPFTLVCKVNGEVNYMQWLRDGLRLSADKRLMFSADNSSVTFTPVQRSDDGSYQCKAHSAVSNGTSPGYQLLVNYGPEKPVITGPDVEKTGSKVNFTCSALSQPPSQYIWYFNDTRVAQGSVHVITQLTPANQGTYTCDAFNSITGRNSTAVTELKVIGE</sequence>
<dbReference type="Pfam" id="PF13895">
    <property type="entry name" value="Ig_2"/>
    <property type="match status" value="3"/>
</dbReference>
<dbReference type="OrthoDB" id="6159398at2759"/>
<dbReference type="SMART" id="SM00409">
    <property type="entry name" value="IG"/>
    <property type="match status" value="12"/>
</dbReference>
<evidence type="ECO:0000256" key="4">
    <source>
        <dbReference type="ARBA" id="ARBA00023319"/>
    </source>
</evidence>
<dbReference type="Proteomes" id="UP001152622">
    <property type="component" value="Chromosome 7"/>
</dbReference>
<evidence type="ECO:0000256" key="1">
    <source>
        <dbReference type="ARBA" id="ARBA00022729"/>
    </source>
</evidence>
<dbReference type="Pfam" id="PF13927">
    <property type="entry name" value="Ig_3"/>
    <property type="match status" value="8"/>
</dbReference>
<feature type="domain" description="Ig-like" evidence="5">
    <location>
        <begin position="503"/>
        <end position="585"/>
    </location>
</feature>
<organism evidence="6 7">
    <name type="scientific">Synaphobranchus kaupii</name>
    <name type="common">Kaup's arrowtooth eel</name>
    <dbReference type="NCBI Taxonomy" id="118154"/>
    <lineage>
        <taxon>Eukaryota</taxon>
        <taxon>Metazoa</taxon>
        <taxon>Chordata</taxon>
        <taxon>Craniata</taxon>
        <taxon>Vertebrata</taxon>
        <taxon>Euteleostomi</taxon>
        <taxon>Actinopterygii</taxon>
        <taxon>Neopterygii</taxon>
        <taxon>Teleostei</taxon>
        <taxon>Anguilliformes</taxon>
        <taxon>Synaphobranchidae</taxon>
        <taxon>Synaphobranchus</taxon>
    </lineage>
</organism>
<dbReference type="SUPFAM" id="SSF48726">
    <property type="entry name" value="Immunoglobulin"/>
    <property type="match status" value="11"/>
</dbReference>
<name>A0A9Q1FBF3_SYNKA</name>
<feature type="domain" description="Ig-like" evidence="5">
    <location>
        <begin position="679"/>
        <end position="761"/>
    </location>
</feature>
<gene>
    <name evidence="6" type="ORF">SKAU_G00223140</name>
</gene>
<evidence type="ECO:0000313" key="6">
    <source>
        <dbReference type="EMBL" id="KAJ8354747.1"/>
    </source>
</evidence>
<accession>A0A9Q1FBF3</accession>
<dbReference type="InterPro" id="IPR013098">
    <property type="entry name" value="Ig_I-set"/>
</dbReference>
<feature type="domain" description="Ig-like" evidence="5">
    <location>
        <begin position="244"/>
        <end position="321"/>
    </location>
</feature>
<protein>
    <recommendedName>
        <fullName evidence="5">Ig-like domain-containing protein</fullName>
    </recommendedName>
</protein>
<keyword evidence="2" id="KW-1015">Disulfide bond</keyword>
<feature type="domain" description="Ig-like" evidence="5">
    <location>
        <begin position="420"/>
        <end position="497"/>
    </location>
</feature>
<feature type="domain" description="Ig-like" evidence="5">
    <location>
        <begin position="327"/>
        <end position="409"/>
    </location>
</feature>
<dbReference type="InterPro" id="IPR036179">
    <property type="entry name" value="Ig-like_dom_sf"/>
</dbReference>
<evidence type="ECO:0000256" key="3">
    <source>
        <dbReference type="ARBA" id="ARBA00023180"/>
    </source>
</evidence>
<dbReference type="InterPro" id="IPR003598">
    <property type="entry name" value="Ig_sub2"/>
</dbReference>
<dbReference type="InterPro" id="IPR003599">
    <property type="entry name" value="Ig_sub"/>
</dbReference>
<dbReference type="InterPro" id="IPR052598">
    <property type="entry name" value="IgSF_CEA-related"/>
</dbReference>
<dbReference type="PANTHER" id="PTHR44337:SF20">
    <property type="entry name" value="CARCINOEMBRYONIC ANTIGEN-RELATED CELL ADHESION MOLECULE 5-RELATED"/>
    <property type="match status" value="1"/>
</dbReference>
<feature type="domain" description="Ig-like" evidence="5">
    <location>
        <begin position="1"/>
        <end position="57"/>
    </location>
</feature>
<dbReference type="SMART" id="SM00408">
    <property type="entry name" value="IGc2"/>
    <property type="match status" value="12"/>
</dbReference>
<dbReference type="Pfam" id="PF07679">
    <property type="entry name" value="I-set"/>
    <property type="match status" value="1"/>
</dbReference>
<evidence type="ECO:0000259" key="5">
    <source>
        <dbReference type="PROSITE" id="PS50835"/>
    </source>
</evidence>
<evidence type="ECO:0000313" key="7">
    <source>
        <dbReference type="Proteomes" id="UP001152622"/>
    </source>
</evidence>
<keyword evidence="1" id="KW-0732">Signal</keyword>
<keyword evidence="4" id="KW-0393">Immunoglobulin domain</keyword>
<feature type="domain" description="Ig-like" evidence="5">
    <location>
        <begin position="68"/>
        <end position="147"/>
    </location>
</feature>
<comment type="caution">
    <text evidence="6">The sequence shown here is derived from an EMBL/GenBank/DDBJ whole genome shotgun (WGS) entry which is preliminary data.</text>
</comment>
<dbReference type="Gene3D" id="2.60.40.10">
    <property type="entry name" value="Immunoglobulins"/>
    <property type="match status" value="12"/>
</dbReference>
<dbReference type="PANTHER" id="PTHR44337">
    <property type="entry name" value="CARCINOEMBRYONIC ANTIGEN-RELATED CELL ADHESION MOLECULE 8"/>
    <property type="match status" value="1"/>
</dbReference>
<feature type="domain" description="Ig-like" evidence="5">
    <location>
        <begin position="866"/>
        <end position="937"/>
    </location>
</feature>
<keyword evidence="3" id="KW-0325">Glycoprotein</keyword>
<feature type="domain" description="Ig-like" evidence="5">
    <location>
        <begin position="151"/>
        <end position="233"/>
    </location>
</feature>
<dbReference type="EMBL" id="JAINUF010000007">
    <property type="protein sequence ID" value="KAJ8354747.1"/>
    <property type="molecule type" value="Genomic_DNA"/>
</dbReference>
<dbReference type="InterPro" id="IPR013783">
    <property type="entry name" value="Ig-like_fold"/>
</dbReference>
<feature type="domain" description="Ig-like" evidence="5">
    <location>
        <begin position="596"/>
        <end position="675"/>
    </location>
</feature>
<dbReference type="AlphaFoldDB" id="A0A9Q1FBF3"/>